<reference evidence="2 3" key="1">
    <citation type="journal article" date="2009" name="Nat. Genet.">
        <title>The genome of the cucumber, Cucumis sativus L.</title>
        <authorList>
            <person name="Huang S."/>
            <person name="Li R."/>
            <person name="Zhang Z."/>
            <person name="Li L."/>
            <person name="Gu X."/>
            <person name="Fan W."/>
            <person name="Lucas W.J."/>
            <person name="Wang X."/>
            <person name="Xie B."/>
            <person name="Ni P."/>
            <person name="Ren Y."/>
            <person name="Zhu H."/>
            <person name="Li J."/>
            <person name="Lin K."/>
            <person name="Jin W."/>
            <person name="Fei Z."/>
            <person name="Li G."/>
            <person name="Staub J."/>
            <person name="Kilian A."/>
            <person name="van der Vossen E.A."/>
            <person name="Wu Y."/>
            <person name="Guo J."/>
            <person name="He J."/>
            <person name="Jia Z."/>
            <person name="Ren Y."/>
            <person name="Tian G."/>
            <person name="Lu Y."/>
            <person name="Ruan J."/>
            <person name="Qian W."/>
            <person name="Wang M."/>
            <person name="Huang Q."/>
            <person name="Li B."/>
            <person name="Xuan Z."/>
            <person name="Cao J."/>
            <person name="Asan"/>
            <person name="Wu Z."/>
            <person name="Zhang J."/>
            <person name="Cai Q."/>
            <person name="Bai Y."/>
            <person name="Zhao B."/>
            <person name="Han Y."/>
            <person name="Li Y."/>
            <person name="Li X."/>
            <person name="Wang S."/>
            <person name="Shi Q."/>
            <person name="Liu S."/>
            <person name="Cho W.K."/>
            <person name="Kim J.Y."/>
            <person name="Xu Y."/>
            <person name="Heller-Uszynska K."/>
            <person name="Miao H."/>
            <person name="Cheng Z."/>
            <person name="Zhang S."/>
            <person name="Wu J."/>
            <person name="Yang Y."/>
            <person name="Kang H."/>
            <person name="Li M."/>
            <person name="Liang H."/>
            <person name="Ren X."/>
            <person name="Shi Z."/>
            <person name="Wen M."/>
            <person name="Jian M."/>
            <person name="Yang H."/>
            <person name="Zhang G."/>
            <person name="Yang Z."/>
            <person name="Chen R."/>
            <person name="Liu S."/>
            <person name="Li J."/>
            <person name="Ma L."/>
            <person name="Liu H."/>
            <person name="Zhou Y."/>
            <person name="Zhao J."/>
            <person name="Fang X."/>
            <person name="Li G."/>
            <person name="Fang L."/>
            <person name="Li Y."/>
            <person name="Liu D."/>
            <person name="Zheng H."/>
            <person name="Zhang Y."/>
            <person name="Qin N."/>
            <person name="Li Z."/>
            <person name="Yang G."/>
            <person name="Yang S."/>
            <person name="Bolund L."/>
            <person name="Kristiansen K."/>
            <person name="Zheng H."/>
            <person name="Li S."/>
            <person name="Zhang X."/>
            <person name="Yang H."/>
            <person name="Wang J."/>
            <person name="Sun R."/>
            <person name="Zhang B."/>
            <person name="Jiang S."/>
            <person name="Wang J."/>
            <person name="Du Y."/>
            <person name="Li S."/>
        </authorList>
    </citation>
    <scope>NUCLEOTIDE SEQUENCE [LARGE SCALE GENOMIC DNA]</scope>
    <source>
        <strain evidence="3">cv. 9930</strain>
    </source>
</reference>
<dbReference type="EMBL" id="CM002928">
    <property type="protein sequence ID" value="KGN44023.1"/>
    <property type="molecule type" value="Genomic_DNA"/>
</dbReference>
<reference evidence="2 3" key="2">
    <citation type="journal article" date="2009" name="PLoS ONE">
        <title>An integrated genetic and cytogenetic map of the cucumber genome.</title>
        <authorList>
            <person name="Ren Y."/>
            <person name="Zhang Z."/>
            <person name="Liu J."/>
            <person name="Staub J.E."/>
            <person name="Han Y."/>
            <person name="Cheng Z."/>
            <person name="Li X."/>
            <person name="Lu J."/>
            <person name="Miao H."/>
            <person name="Kang H."/>
            <person name="Xie B."/>
            <person name="Gu X."/>
            <person name="Wang X."/>
            <person name="Du Y."/>
            <person name="Jin W."/>
            <person name="Huang S."/>
        </authorList>
    </citation>
    <scope>NUCLEOTIDE SEQUENCE [LARGE SCALE GENOMIC DNA]</scope>
    <source>
        <strain evidence="3">cv. 9930</strain>
    </source>
</reference>
<evidence type="ECO:0000256" key="1">
    <source>
        <dbReference type="SAM" id="MobiDB-lite"/>
    </source>
</evidence>
<feature type="compositionally biased region" description="Gly residues" evidence="1">
    <location>
        <begin position="1"/>
        <end position="11"/>
    </location>
</feature>
<feature type="compositionally biased region" description="Low complexity" evidence="1">
    <location>
        <begin position="42"/>
        <end position="52"/>
    </location>
</feature>
<accession>A0A0A0K3G8</accession>
<proteinExistence type="predicted"/>
<keyword evidence="3" id="KW-1185">Reference proteome</keyword>
<feature type="region of interest" description="Disordered" evidence="1">
    <location>
        <begin position="1"/>
        <end position="52"/>
    </location>
</feature>
<evidence type="ECO:0000313" key="3">
    <source>
        <dbReference type="Proteomes" id="UP000029981"/>
    </source>
</evidence>
<dbReference type="AlphaFoldDB" id="A0A0A0K3G8"/>
<sequence>MIEGYNGGSGGHQRRSRTKDTTELRSKTGINKSQANHKSESRTSSTNESTIRTRINNELELIFQRHNDEDMKHLVTTEIFSLENSATGT</sequence>
<reference evidence="2 3" key="3">
    <citation type="journal article" date="2010" name="BMC Genomics">
        <title>Transcriptome sequencing and comparative analysis of cucumber flowers with different sex types.</title>
        <authorList>
            <person name="Guo S."/>
            <person name="Zheng Y."/>
            <person name="Joung J.G."/>
            <person name="Liu S."/>
            <person name="Zhang Z."/>
            <person name="Crasta O.R."/>
            <person name="Sobral B.W."/>
            <person name="Xu Y."/>
            <person name="Huang S."/>
            <person name="Fei Z."/>
        </authorList>
    </citation>
    <scope>NUCLEOTIDE SEQUENCE [LARGE SCALE GENOMIC DNA]</scope>
    <source>
        <strain evidence="3">cv. 9930</strain>
    </source>
</reference>
<protein>
    <submittedName>
        <fullName evidence="2">Uncharacterized protein</fullName>
    </submittedName>
</protein>
<dbReference type="Gramene" id="KGN44023">
    <property type="protein sequence ID" value="KGN44023"/>
    <property type="gene ID" value="Csa_7G109800"/>
</dbReference>
<gene>
    <name evidence="2" type="ORF">Csa_7G109800</name>
</gene>
<name>A0A0A0K3G8_CUCSA</name>
<evidence type="ECO:0000313" key="2">
    <source>
        <dbReference type="EMBL" id="KGN44023.1"/>
    </source>
</evidence>
<reference evidence="2 3" key="4">
    <citation type="journal article" date="2011" name="BMC Genomics">
        <title>RNA-Seq improves annotation of protein-coding genes in the cucumber genome.</title>
        <authorList>
            <person name="Li Z."/>
            <person name="Zhang Z."/>
            <person name="Yan P."/>
            <person name="Huang S."/>
            <person name="Fei Z."/>
            <person name="Lin K."/>
        </authorList>
    </citation>
    <scope>NUCLEOTIDE SEQUENCE [LARGE SCALE GENOMIC DNA]</scope>
    <source>
        <strain evidence="3">cv. 9930</strain>
    </source>
</reference>
<organism evidence="2 3">
    <name type="scientific">Cucumis sativus</name>
    <name type="common">Cucumber</name>
    <dbReference type="NCBI Taxonomy" id="3659"/>
    <lineage>
        <taxon>Eukaryota</taxon>
        <taxon>Viridiplantae</taxon>
        <taxon>Streptophyta</taxon>
        <taxon>Embryophyta</taxon>
        <taxon>Tracheophyta</taxon>
        <taxon>Spermatophyta</taxon>
        <taxon>Magnoliopsida</taxon>
        <taxon>eudicotyledons</taxon>
        <taxon>Gunneridae</taxon>
        <taxon>Pentapetalae</taxon>
        <taxon>rosids</taxon>
        <taxon>fabids</taxon>
        <taxon>Cucurbitales</taxon>
        <taxon>Cucurbitaceae</taxon>
        <taxon>Benincaseae</taxon>
        <taxon>Cucumis</taxon>
    </lineage>
</organism>
<dbReference type="Proteomes" id="UP000029981">
    <property type="component" value="Chromosome 7"/>
</dbReference>